<dbReference type="STRING" id="945543.VIBR0546_04467"/>
<proteinExistence type="predicted"/>
<protein>
    <submittedName>
        <fullName evidence="1">Uncharacterized protein</fullName>
    </submittedName>
</protein>
<organism evidence="1 2">
    <name type="scientific">Vibrio brasiliensis LMG 20546</name>
    <dbReference type="NCBI Taxonomy" id="945543"/>
    <lineage>
        <taxon>Bacteria</taxon>
        <taxon>Pseudomonadati</taxon>
        <taxon>Pseudomonadota</taxon>
        <taxon>Gammaproteobacteria</taxon>
        <taxon>Vibrionales</taxon>
        <taxon>Vibrionaceae</taxon>
        <taxon>Vibrio</taxon>
        <taxon>Vibrio oreintalis group</taxon>
    </lineage>
</organism>
<sequence>MENEQHIQQVIIRYIDLAKYRKKNGGYNLKKLSEELEKMEQLAYLKPSYIYKVLRKFDKLLNKDWLELRSLNCDGYHEIVP</sequence>
<keyword evidence="2" id="KW-1185">Reference proteome</keyword>
<reference evidence="1 2" key="1">
    <citation type="journal article" date="2012" name="Int. J. Syst. Evol. Microbiol.">
        <title>Vibrio caribbeanicus sp. nov., isolated from the marine sponge Scleritoderma cyanea.</title>
        <authorList>
            <person name="Hoffmann M."/>
            <person name="Monday S.R."/>
            <person name="Allard M.W."/>
            <person name="Strain E.A."/>
            <person name="Whittaker P."/>
            <person name="Naum M."/>
            <person name="McCarthy P.J."/>
            <person name="Lopez J.V."/>
            <person name="Fischer M."/>
            <person name="Brown E.W."/>
        </authorList>
    </citation>
    <scope>NUCLEOTIDE SEQUENCE [LARGE SCALE GENOMIC DNA]</scope>
    <source>
        <strain evidence="1 2">LMG 20546</strain>
    </source>
</reference>
<evidence type="ECO:0000313" key="2">
    <source>
        <dbReference type="Proteomes" id="UP000004371"/>
    </source>
</evidence>
<gene>
    <name evidence="1" type="ORF">VIBR0546_04467</name>
</gene>
<accession>E8LNP2</accession>
<dbReference type="AlphaFoldDB" id="E8LNP2"/>
<dbReference type="Proteomes" id="UP000004371">
    <property type="component" value="Unassembled WGS sequence"/>
</dbReference>
<name>E8LNP2_9VIBR</name>
<evidence type="ECO:0000313" key="1">
    <source>
        <dbReference type="EMBL" id="EGA67687.1"/>
    </source>
</evidence>
<dbReference type="EMBL" id="AEVS01000005">
    <property type="protein sequence ID" value="EGA67687.1"/>
    <property type="molecule type" value="Genomic_DNA"/>
</dbReference>
<comment type="caution">
    <text evidence="1">The sequence shown here is derived from an EMBL/GenBank/DDBJ whole genome shotgun (WGS) entry which is preliminary data.</text>
</comment>